<dbReference type="InterPro" id="IPR012674">
    <property type="entry name" value="Calycin"/>
</dbReference>
<dbReference type="RefSeq" id="WP_005927269.1">
    <property type="nucleotide sequence ID" value="NZ_CABKSE010000001.1"/>
</dbReference>
<feature type="chain" id="PRO_5029551035" description="Lipocalin-like domain-containing protein" evidence="1">
    <location>
        <begin position="24"/>
        <end position="139"/>
    </location>
</feature>
<feature type="domain" description="Lipocalin-like" evidence="2">
    <location>
        <begin position="34"/>
        <end position="119"/>
    </location>
</feature>
<evidence type="ECO:0000313" key="3">
    <source>
        <dbReference type="EMBL" id="KAA3768614.1"/>
    </source>
</evidence>
<dbReference type="SUPFAM" id="SSF50814">
    <property type="entry name" value="Lipocalins"/>
    <property type="match status" value="1"/>
</dbReference>
<dbReference type="Pfam" id="PF13648">
    <property type="entry name" value="Lipocalin_4"/>
    <property type="match status" value="1"/>
</dbReference>
<gene>
    <name evidence="3" type="ORF">F3F73_04745</name>
</gene>
<evidence type="ECO:0000256" key="1">
    <source>
        <dbReference type="SAM" id="SignalP"/>
    </source>
</evidence>
<dbReference type="GeneID" id="93115306"/>
<dbReference type="AlphaFoldDB" id="A0A7J4XMS2"/>
<name>A0A7J4XMS2_9BACE</name>
<dbReference type="Proteomes" id="UP000422221">
    <property type="component" value="Unassembled WGS sequence"/>
</dbReference>
<dbReference type="InterPro" id="IPR024311">
    <property type="entry name" value="Lipocalin-like"/>
</dbReference>
<organism evidence="3 4">
    <name type="scientific">Bacteroides salyersiae</name>
    <dbReference type="NCBI Taxonomy" id="291644"/>
    <lineage>
        <taxon>Bacteria</taxon>
        <taxon>Pseudomonadati</taxon>
        <taxon>Bacteroidota</taxon>
        <taxon>Bacteroidia</taxon>
        <taxon>Bacteroidales</taxon>
        <taxon>Bacteroidaceae</taxon>
        <taxon>Bacteroides</taxon>
    </lineage>
</organism>
<evidence type="ECO:0000313" key="4">
    <source>
        <dbReference type="Proteomes" id="UP000422221"/>
    </source>
</evidence>
<dbReference type="PROSITE" id="PS51257">
    <property type="entry name" value="PROKAR_LIPOPROTEIN"/>
    <property type="match status" value="1"/>
</dbReference>
<comment type="caution">
    <text evidence="3">The sequence shown here is derived from an EMBL/GenBank/DDBJ whole genome shotgun (WGS) entry which is preliminary data.</text>
</comment>
<protein>
    <recommendedName>
        <fullName evidence="2">Lipocalin-like domain-containing protein</fullName>
    </recommendedName>
</protein>
<sequence length="139" mass="15995">MKNLKFLSFMLFAIMSVSLISCGDDDEIGGRDTLVGKWQCTWSEGYEKYANNPEYNDEWNEEGDFTVTFNEDGTVVADGDTGKWKLEGDKLTIIYAYDDDSEDNEVYTVLKLTDSELILESSEKDSDYEYYDKSTFQKI</sequence>
<keyword evidence="1" id="KW-0732">Signal</keyword>
<feature type="signal peptide" evidence="1">
    <location>
        <begin position="1"/>
        <end position="23"/>
    </location>
</feature>
<accession>A0A7J4XMS2</accession>
<proteinExistence type="predicted"/>
<dbReference type="EMBL" id="VWMK01000003">
    <property type="protein sequence ID" value="KAA3768614.1"/>
    <property type="molecule type" value="Genomic_DNA"/>
</dbReference>
<evidence type="ECO:0000259" key="2">
    <source>
        <dbReference type="Pfam" id="PF13648"/>
    </source>
</evidence>
<reference evidence="3 4" key="1">
    <citation type="journal article" date="2019" name="Nat. Med.">
        <title>A library of human gut bacterial isolates paired with longitudinal multiomics data enables mechanistic microbiome research.</title>
        <authorList>
            <person name="Poyet M."/>
            <person name="Groussin M."/>
            <person name="Gibbons S.M."/>
            <person name="Avila-Pacheco J."/>
            <person name="Jiang X."/>
            <person name="Kearney S.M."/>
            <person name="Perrotta A.R."/>
            <person name="Berdy B."/>
            <person name="Zhao S."/>
            <person name="Lieberman T.D."/>
            <person name="Swanson P.K."/>
            <person name="Smith M."/>
            <person name="Roesemann S."/>
            <person name="Alexander J.E."/>
            <person name="Rich S.A."/>
            <person name="Livny J."/>
            <person name="Vlamakis H."/>
            <person name="Clish C."/>
            <person name="Bullock K."/>
            <person name="Deik A."/>
            <person name="Scott J."/>
            <person name="Pierce K.A."/>
            <person name="Xavier R.J."/>
            <person name="Alm E.J."/>
        </authorList>
    </citation>
    <scope>NUCLEOTIDE SEQUENCE [LARGE SCALE GENOMIC DNA]</scope>
    <source>
        <strain evidence="3 4">BIOML-A10</strain>
    </source>
</reference>